<protein>
    <submittedName>
        <fullName evidence="1">Uncharacterized protein</fullName>
    </submittedName>
</protein>
<organism evidence="1 2">
    <name type="scientific">Clostridium disporicum</name>
    <dbReference type="NCBI Taxonomy" id="84024"/>
    <lineage>
        <taxon>Bacteria</taxon>
        <taxon>Bacillati</taxon>
        <taxon>Bacillota</taxon>
        <taxon>Clostridia</taxon>
        <taxon>Eubacteriales</taxon>
        <taxon>Clostridiaceae</taxon>
        <taxon>Clostridium</taxon>
    </lineage>
</organism>
<proteinExistence type="predicted"/>
<evidence type="ECO:0000313" key="1">
    <source>
        <dbReference type="EMBL" id="CUO63544.1"/>
    </source>
</evidence>
<sequence>MKNDRGNIILSKSDIQQLRMAYNNKNISDYYLNFDVANIMKYENLSKEKAINKILRLLND</sequence>
<dbReference type="AlphaFoldDB" id="A0A174GLW2"/>
<evidence type="ECO:0000313" key="2">
    <source>
        <dbReference type="Proteomes" id="UP000095558"/>
    </source>
</evidence>
<accession>A0A174GLW2</accession>
<dbReference type="EMBL" id="CYZV01000036">
    <property type="protein sequence ID" value="CUO63544.1"/>
    <property type="molecule type" value="Genomic_DNA"/>
</dbReference>
<gene>
    <name evidence="1" type="ORF">ERS852470_02910</name>
</gene>
<dbReference type="Proteomes" id="UP000095558">
    <property type="component" value="Unassembled WGS sequence"/>
</dbReference>
<dbReference type="RefSeq" id="WP_042398892.1">
    <property type="nucleotide sequence ID" value="NZ_CYZV01000036.1"/>
</dbReference>
<reference evidence="1 2" key="1">
    <citation type="submission" date="2015-09" db="EMBL/GenBank/DDBJ databases">
        <authorList>
            <consortium name="Pathogen Informatics"/>
        </authorList>
    </citation>
    <scope>NUCLEOTIDE SEQUENCE [LARGE SCALE GENOMIC DNA]</scope>
    <source>
        <strain evidence="1 2">2789STDY5834855</strain>
    </source>
</reference>
<name>A0A174GLW2_9CLOT</name>
<dbReference type="OrthoDB" id="1915548at2"/>
<dbReference type="GeneID" id="83012163"/>